<dbReference type="Proteomes" id="UP000730618">
    <property type="component" value="Unassembled WGS sequence"/>
</dbReference>
<comment type="caution">
    <text evidence="1">The sequence shown here is derived from an EMBL/GenBank/DDBJ whole genome shotgun (WGS) entry which is preliminary data.</text>
</comment>
<proteinExistence type="predicted"/>
<name>A0ABM8VMK8_9BACL</name>
<organism evidence="1 2">
    <name type="scientific">Paenibacillus allorhizosphaerae</name>
    <dbReference type="NCBI Taxonomy" id="2849866"/>
    <lineage>
        <taxon>Bacteria</taxon>
        <taxon>Bacillati</taxon>
        <taxon>Bacillota</taxon>
        <taxon>Bacilli</taxon>
        <taxon>Bacillales</taxon>
        <taxon>Paenibacillaceae</taxon>
        <taxon>Paenibacillus</taxon>
    </lineage>
</organism>
<dbReference type="RefSeq" id="WP_218100931.1">
    <property type="nucleotide sequence ID" value="NZ_CAJVCE010000014.1"/>
</dbReference>
<sequence length="173" mass="19492">MDRAFFPFGGFGPFGFGPFGGFGAPFFFPGRSFFPFFTLSPFFFPFFRGEEDRDGTYYAQHHCQEGDSYERLADMYNVPQPILETMNPHIEHPQALSPGHIVYIPRLNKMYCHKMYLEQETAGAENAAPMYTSPMQAAPYPMQIPQYPAPNAGPTAAYPMHTGPNAAYPYTGK</sequence>
<keyword evidence="2" id="KW-1185">Reference proteome</keyword>
<gene>
    <name evidence="1" type="ORF">PAECIP111802_04649</name>
</gene>
<evidence type="ECO:0008006" key="3">
    <source>
        <dbReference type="Google" id="ProtNLM"/>
    </source>
</evidence>
<reference evidence="1 2" key="1">
    <citation type="submission" date="2021-06" db="EMBL/GenBank/DDBJ databases">
        <authorList>
            <person name="Criscuolo A."/>
        </authorList>
    </citation>
    <scope>NUCLEOTIDE SEQUENCE [LARGE SCALE GENOMIC DNA]</scope>
    <source>
        <strain evidence="2">CIP 111802</strain>
    </source>
</reference>
<protein>
    <recommendedName>
        <fullName evidence="3">LysM domain-containing protein</fullName>
    </recommendedName>
</protein>
<accession>A0ABM8VMK8</accession>
<evidence type="ECO:0000313" key="2">
    <source>
        <dbReference type="Proteomes" id="UP000730618"/>
    </source>
</evidence>
<dbReference type="EMBL" id="CAJVCE010000014">
    <property type="protein sequence ID" value="CAG7650141.1"/>
    <property type="molecule type" value="Genomic_DNA"/>
</dbReference>
<evidence type="ECO:0000313" key="1">
    <source>
        <dbReference type="EMBL" id="CAG7650141.1"/>
    </source>
</evidence>